<evidence type="ECO:0000313" key="2">
    <source>
        <dbReference type="Proteomes" id="UP001140453"/>
    </source>
</evidence>
<dbReference type="PANTHER" id="PTHR34706:SF1">
    <property type="entry name" value="VWFA DOMAIN-CONTAINING PROTEIN"/>
    <property type="match status" value="1"/>
</dbReference>
<protein>
    <recommendedName>
        <fullName evidence="3">VWFA domain-containing protein</fullName>
    </recommendedName>
</protein>
<evidence type="ECO:0000313" key="1">
    <source>
        <dbReference type="EMBL" id="KAJ4397007.1"/>
    </source>
</evidence>
<accession>A0A9W9D105</accession>
<comment type="caution">
    <text evidence="1">The sequence shown here is derived from an EMBL/GenBank/DDBJ whole genome shotgun (WGS) entry which is preliminary data.</text>
</comment>
<dbReference type="AlphaFoldDB" id="A0A9W9D105"/>
<dbReference type="InterPro" id="IPR036465">
    <property type="entry name" value="vWFA_dom_sf"/>
</dbReference>
<dbReference type="SUPFAM" id="SSF53300">
    <property type="entry name" value="vWA-like"/>
    <property type="match status" value="1"/>
</dbReference>
<organism evidence="1 2">
    <name type="scientific">Gnomoniopsis smithogilvyi</name>
    <dbReference type="NCBI Taxonomy" id="1191159"/>
    <lineage>
        <taxon>Eukaryota</taxon>
        <taxon>Fungi</taxon>
        <taxon>Dikarya</taxon>
        <taxon>Ascomycota</taxon>
        <taxon>Pezizomycotina</taxon>
        <taxon>Sordariomycetes</taxon>
        <taxon>Sordariomycetidae</taxon>
        <taxon>Diaporthales</taxon>
        <taxon>Gnomoniaceae</taxon>
        <taxon>Gnomoniopsis</taxon>
    </lineage>
</organism>
<dbReference type="PANTHER" id="PTHR34706">
    <property type="entry name" value="SLR1338 PROTEIN"/>
    <property type="match status" value="1"/>
</dbReference>
<keyword evidence="2" id="KW-1185">Reference proteome</keyword>
<reference evidence="1" key="1">
    <citation type="submission" date="2022-10" db="EMBL/GenBank/DDBJ databases">
        <title>Tapping the CABI collections for fungal endophytes: first genome assemblies for Collariella, Neodidymelliopsis, Ascochyta clinopodiicola, Didymella pomorum, Didymosphaeria variabile, Neocosmospora piperis and Neocucurbitaria cava.</title>
        <authorList>
            <person name="Hill R."/>
        </authorList>
    </citation>
    <scope>NUCLEOTIDE SEQUENCE</scope>
    <source>
        <strain evidence="1">IMI 355082</strain>
    </source>
</reference>
<gene>
    <name evidence="1" type="ORF">N0V93_001231</name>
</gene>
<dbReference type="OrthoDB" id="2142040at2759"/>
<sequence length="271" mass="29955">MDESEWPSVAPAADTSAGSSVNLEDYGDTLSFLRCFDTMFLVDDSEHIAPFWDDVRALLERIAPVCAKFDPDGIDVFFLNHRPKGLLSNMSFRKSGYRHLGGRAAGAEGVAHLFEKIKPAGKCNLGARLSKLLSWYADMLKKDEEGAALNLIVITAGSFDDDVKKPLINAAKMLDELQVPEHQIGIQLFQIGQPNAEVKRQFEYLDDELCKEAHTRDIVDTTTWTGQPGSLSTDDLVKVVLGAVVKKLDERKDKLNLNSAAPARRVDGDMF</sequence>
<evidence type="ECO:0008006" key="3">
    <source>
        <dbReference type="Google" id="ProtNLM"/>
    </source>
</evidence>
<name>A0A9W9D105_9PEZI</name>
<proteinExistence type="predicted"/>
<dbReference type="Proteomes" id="UP001140453">
    <property type="component" value="Unassembled WGS sequence"/>
</dbReference>
<dbReference type="EMBL" id="JAPEVB010000001">
    <property type="protein sequence ID" value="KAJ4397007.1"/>
    <property type="molecule type" value="Genomic_DNA"/>
</dbReference>